<proteinExistence type="predicted"/>
<name>A0ABT5UK27_EUBLI</name>
<comment type="caution">
    <text evidence="2">The sequence shown here is derived from an EMBL/GenBank/DDBJ whole genome shotgun (WGS) entry which is preliminary data.</text>
</comment>
<keyword evidence="1" id="KW-1133">Transmembrane helix</keyword>
<keyword evidence="1" id="KW-0812">Transmembrane</keyword>
<organism evidence="2 3">
    <name type="scientific">Eubacterium limosum</name>
    <dbReference type="NCBI Taxonomy" id="1736"/>
    <lineage>
        <taxon>Bacteria</taxon>
        <taxon>Bacillati</taxon>
        <taxon>Bacillota</taxon>
        <taxon>Clostridia</taxon>
        <taxon>Eubacteriales</taxon>
        <taxon>Eubacteriaceae</taxon>
        <taxon>Eubacterium</taxon>
    </lineage>
</organism>
<accession>A0ABT5UK27</accession>
<evidence type="ECO:0000313" key="2">
    <source>
        <dbReference type="EMBL" id="MDE1469262.1"/>
    </source>
</evidence>
<protein>
    <submittedName>
        <fullName evidence="2">Uncharacterized protein</fullName>
    </submittedName>
</protein>
<keyword evidence="1" id="KW-0472">Membrane</keyword>
<evidence type="ECO:0000313" key="3">
    <source>
        <dbReference type="Proteomes" id="UP001215087"/>
    </source>
</evidence>
<reference evidence="2 3" key="1">
    <citation type="submission" date="2023-02" db="EMBL/GenBank/DDBJ databases">
        <title>Comparative genome analysis of Eubacterium limosum species.</title>
        <authorList>
            <person name="Bak J.E."/>
        </authorList>
    </citation>
    <scope>NUCLEOTIDE SEQUENCE [LARGE SCALE GENOMIC DNA]</scope>
    <source>
        <strain evidence="2 3">KGMB01548</strain>
    </source>
</reference>
<keyword evidence="3" id="KW-1185">Reference proteome</keyword>
<feature type="transmembrane region" description="Helical" evidence="1">
    <location>
        <begin position="12"/>
        <end position="32"/>
    </location>
</feature>
<gene>
    <name evidence="2" type="ORF">PTZ04_03210</name>
</gene>
<sequence>MIRTLNEEQVEYLYLLIVAYGLSALSAISVFIEDLPVLPDQEVNNDH</sequence>
<dbReference type="RefSeq" id="WP_227206989.1">
    <property type="nucleotide sequence ID" value="NZ_JAJCLO010000006.1"/>
</dbReference>
<evidence type="ECO:0000256" key="1">
    <source>
        <dbReference type="SAM" id="Phobius"/>
    </source>
</evidence>
<dbReference type="EMBL" id="JAQSVD010000001">
    <property type="protein sequence ID" value="MDE1469262.1"/>
    <property type="molecule type" value="Genomic_DNA"/>
</dbReference>
<dbReference type="Proteomes" id="UP001215087">
    <property type="component" value="Unassembled WGS sequence"/>
</dbReference>